<name>A0A977L2W7_9CYAN</name>
<accession>A0A977L2W7</accession>
<gene>
    <name evidence="2" type="ORF">KA717_19605</name>
</gene>
<reference evidence="2" key="1">
    <citation type="submission" date="2021-04" db="EMBL/GenBank/DDBJ databases">
        <title>Genome sequence of Woronichinia naegeliana from Washington state freshwater lake bloom.</title>
        <authorList>
            <person name="Dreher T.W."/>
        </authorList>
    </citation>
    <scope>NUCLEOTIDE SEQUENCE</scope>
    <source>
        <strain evidence="2">WA131</strain>
    </source>
</reference>
<dbReference type="AlphaFoldDB" id="A0A977L2W7"/>
<proteinExistence type="predicted"/>
<feature type="coiled-coil region" evidence="1">
    <location>
        <begin position="9"/>
        <end position="68"/>
    </location>
</feature>
<dbReference type="Proteomes" id="UP001065613">
    <property type="component" value="Chromosome"/>
</dbReference>
<protein>
    <submittedName>
        <fullName evidence="2">Uncharacterized protein</fullName>
    </submittedName>
</protein>
<sequence length="103" mass="12393">MPYAEFQQIQKLLEDLEDLEDLRQAKAEQKDDSTYSLEVVKNILFQSEHNWENALEQLKTEIPENQAEKIKKLFDSWDQFNDEARSTRNLRNYSKFRKSSHLK</sequence>
<evidence type="ECO:0000256" key="1">
    <source>
        <dbReference type="SAM" id="Coils"/>
    </source>
</evidence>
<organism evidence="2">
    <name type="scientific">Woronichinia naegeliana WA131</name>
    <dbReference type="NCBI Taxonomy" id="2824559"/>
    <lineage>
        <taxon>Bacteria</taxon>
        <taxon>Bacillati</taxon>
        <taxon>Cyanobacteriota</taxon>
        <taxon>Cyanophyceae</taxon>
        <taxon>Synechococcales</taxon>
        <taxon>Coelosphaeriaceae</taxon>
        <taxon>Woronichinia</taxon>
    </lineage>
</organism>
<dbReference type="KEGG" id="wna:KA717_19605"/>
<dbReference type="EMBL" id="CP073041">
    <property type="protein sequence ID" value="UXE64474.1"/>
    <property type="molecule type" value="Genomic_DNA"/>
</dbReference>
<evidence type="ECO:0000313" key="2">
    <source>
        <dbReference type="EMBL" id="UXE64474.1"/>
    </source>
</evidence>
<keyword evidence="1" id="KW-0175">Coiled coil</keyword>